<feature type="transmembrane region" description="Helical" evidence="1">
    <location>
        <begin position="44"/>
        <end position="63"/>
    </location>
</feature>
<evidence type="ECO:0000259" key="2">
    <source>
        <dbReference type="Pfam" id="PF20153"/>
    </source>
</evidence>
<keyword evidence="4" id="KW-1185">Reference proteome</keyword>
<evidence type="ECO:0000313" key="3">
    <source>
        <dbReference type="EMBL" id="KAJ7342966.1"/>
    </source>
</evidence>
<gene>
    <name evidence="3" type="ORF">DFH08DRAFT_630864</name>
</gene>
<feature type="transmembrane region" description="Helical" evidence="1">
    <location>
        <begin position="119"/>
        <end position="137"/>
    </location>
</feature>
<dbReference type="Pfam" id="PF20153">
    <property type="entry name" value="DUF6535"/>
    <property type="match status" value="1"/>
</dbReference>
<dbReference type="InterPro" id="IPR045338">
    <property type="entry name" value="DUF6535"/>
</dbReference>
<keyword evidence="1" id="KW-1133">Transmembrane helix</keyword>
<feature type="non-terminal residue" evidence="3">
    <location>
        <position position="1"/>
    </location>
</feature>
<reference evidence="3" key="1">
    <citation type="submission" date="2023-03" db="EMBL/GenBank/DDBJ databases">
        <title>Massive genome expansion in bonnet fungi (Mycena s.s.) driven by repeated elements and novel gene families across ecological guilds.</title>
        <authorList>
            <consortium name="Lawrence Berkeley National Laboratory"/>
            <person name="Harder C.B."/>
            <person name="Miyauchi S."/>
            <person name="Viragh M."/>
            <person name="Kuo A."/>
            <person name="Thoen E."/>
            <person name="Andreopoulos B."/>
            <person name="Lu D."/>
            <person name="Skrede I."/>
            <person name="Drula E."/>
            <person name="Henrissat B."/>
            <person name="Morin E."/>
            <person name="Kohler A."/>
            <person name="Barry K."/>
            <person name="LaButti K."/>
            <person name="Morin E."/>
            <person name="Salamov A."/>
            <person name="Lipzen A."/>
            <person name="Mereny Z."/>
            <person name="Hegedus B."/>
            <person name="Baldrian P."/>
            <person name="Stursova M."/>
            <person name="Weitz H."/>
            <person name="Taylor A."/>
            <person name="Grigoriev I.V."/>
            <person name="Nagy L.G."/>
            <person name="Martin F."/>
            <person name="Kauserud H."/>
        </authorList>
    </citation>
    <scope>NUCLEOTIDE SEQUENCE</scope>
    <source>
        <strain evidence="3">CBHHK002</strain>
    </source>
</reference>
<keyword evidence="1" id="KW-0472">Membrane</keyword>
<proteinExistence type="predicted"/>
<organism evidence="3 4">
    <name type="scientific">Mycena albidolilacea</name>
    <dbReference type="NCBI Taxonomy" id="1033008"/>
    <lineage>
        <taxon>Eukaryota</taxon>
        <taxon>Fungi</taxon>
        <taxon>Dikarya</taxon>
        <taxon>Basidiomycota</taxon>
        <taxon>Agaricomycotina</taxon>
        <taxon>Agaricomycetes</taxon>
        <taxon>Agaricomycetidae</taxon>
        <taxon>Agaricales</taxon>
        <taxon>Marasmiineae</taxon>
        <taxon>Mycenaceae</taxon>
        <taxon>Mycena</taxon>
    </lineage>
</organism>
<feature type="transmembrane region" description="Helical" evidence="1">
    <location>
        <begin position="174"/>
        <end position="199"/>
    </location>
</feature>
<evidence type="ECO:0000256" key="1">
    <source>
        <dbReference type="SAM" id="Phobius"/>
    </source>
</evidence>
<accession>A0AAD6ZWI3</accession>
<dbReference type="AlphaFoldDB" id="A0AAD6ZWI3"/>
<sequence>DYRVKYAEDLPYKELDEEARVWHVYNDESEIFGNDMVIESNDNLDILLVFAGLFSSVLTTFVAETSQALSPDNTAVSNSILLELVSLQRAQANGTSFEAIPHADTSFAVALSDVWVNGLWFTSLMLSLTTALLAVLAKQWLRQYSSFITGSARERALIRQFRYASFNKWGVQSIIGLLPTILHLSVFLFMAGLVVFLYAL</sequence>
<comment type="caution">
    <text evidence="3">The sequence shown here is derived from an EMBL/GenBank/DDBJ whole genome shotgun (WGS) entry which is preliminary data.</text>
</comment>
<protein>
    <recommendedName>
        <fullName evidence="2">DUF6535 domain-containing protein</fullName>
    </recommendedName>
</protein>
<dbReference type="Proteomes" id="UP001218218">
    <property type="component" value="Unassembled WGS sequence"/>
</dbReference>
<name>A0AAD6ZWI3_9AGAR</name>
<keyword evidence="1" id="KW-0812">Transmembrane</keyword>
<dbReference type="EMBL" id="JARIHO010000024">
    <property type="protein sequence ID" value="KAJ7342966.1"/>
    <property type="molecule type" value="Genomic_DNA"/>
</dbReference>
<feature type="non-terminal residue" evidence="3">
    <location>
        <position position="200"/>
    </location>
</feature>
<evidence type="ECO:0000313" key="4">
    <source>
        <dbReference type="Proteomes" id="UP001218218"/>
    </source>
</evidence>
<feature type="domain" description="DUF6535" evidence="2">
    <location>
        <begin position="22"/>
        <end position="198"/>
    </location>
</feature>